<dbReference type="EMBL" id="AQGV01000015">
    <property type="protein sequence ID" value="MBE0371059.1"/>
    <property type="molecule type" value="Genomic_DNA"/>
</dbReference>
<feature type="signal peptide" evidence="1">
    <location>
        <begin position="1"/>
        <end position="18"/>
    </location>
</feature>
<keyword evidence="1" id="KW-0732">Signal</keyword>
<dbReference type="Proteomes" id="UP000615755">
    <property type="component" value="Unassembled WGS sequence"/>
</dbReference>
<gene>
    <name evidence="3" type="ORF">PAUR_b1223</name>
</gene>
<feature type="chain" id="PRO_5046069397" evidence="1">
    <location>
        <begin position="19"/>
        <end position="237"/>
    </location>
</feature>
<keyword evidence="4" id="KW-1185">Reference proteome</keyword>
<protein>
    <submittedName>
        <fullName evidence="3">Polar amino acid transport system substrate-binding protein</fullName>
    </submittedName>
</protein>
<evidence type="ECO:0000256" key="1">
    <source>
        <dbReference type="SAM" id="SignalP"/>
    </source>
</evidence>
<accession>A0ABR9EKW0</accession>
<feature type="domain" description="Solute-binding protein family 3/N-terminal" evidence="2">
    <location>
        <begin position="24"/>
        <end position="196"/>
    </location>
</feature>
<evidence type="ECO:0000313" key="4">
    <source>
        <dbReference type="Proteomes" id="UP000615755"/>
    </source>
</evidence>
<reference evidence="3 4" key="1">
    <citation type="submission" date="2015-03" db="EMBL/GenBank/DDBJ databases">
        <title>Genome sequence of Pseudoalteromonas aurantia.</title>
        <authorList>
            <person name="Xie B.-B."/>
            <person name="Rong J.-C."/>
            <person name="Qin Q.-L."/>
            <person name="Zhang Y.-Z."/>
        </authorList>
    </citation>
    <scope>NUCLEOTIDE SEQUENCE [LARGE SCALE GENOMIC DNA]</scope>
    <source>
        <strain evidence="3 4">208</strain>
    </source>
</reference>
<organism evidence="3 4">
    <name type="scientific">Pseudoalteromonas aurantia 208</name>
    <dbReference type="NCBI Taxonomy" id="1314867"/>
    <lineage>
        <taxon>Bacteria</taxon>
        <taxon>Pseudomonadati</taxon>
        <taxon>Pseudomonadota</taxon>
        <taxon>Gammaproteobacteria</taxon>
        <taxon>Alteromonadales</taxon>
        <taxon>Pseudoalteromonadaceae</taxon>
        <taxon>Pseudoalteromonas</taxon>
    </lineage>
</organism>
<name>A0ABR9EKW0_9GAMM</name>
<dbReference type="Gene3D" id="3.40.190.10">
    <property type="entry name" value="Periplasmic binding protein-like II"/>
    <property type="match status" value="2"/>
</dbReference>
<evidence type="ECO:0000313" key="3">
    <source>
        <dbReference type="EMBL" id="MBE0371059.1"/>
    </source>
</evidence>
<dbReference type="Pfam" id="PF00497">
    <property type="entry name" value="SBP_bac_3"/>
    <property type="match status" value="1"/>
</dbReference>
<dbReference type="SUPFAM" id="SSF53850">
    <property type="entry name" value="Periplasmic binding protein-like II"/>
    <property type="match status" value="1"/>
</dbReference>
<comment type="caution">
    <text evidence="3">The sequence shown here is derived from an EMBL/GenBank/DDBJ whole genome shotgun (WGS) entry which is preliminary data.</text>
</comment>
<dbReference type="PANTHER" id="PTHR38834">
    <property type="entry name" value="PERIPLASMIC SUBSTRATE BINDING PROTEIN FAMILY 3"/>
    <property type="match status" value="1"/>
</dbReference>
<proteinExistence type="predicted"/>
<dbReference type="PANTHER" id="PTHR38834:SF3">
    <property type="entry name" value="SOLUTE-BINDING PROTEIN FAMILY 3_N-TERMINAL DOMAIN-CONTAINING PROTEIN"/>
    <property type="match status" value="1"/>
</dbReference>
<evidence type="ECO:0000259" key="2">
    <source>
        <dbReference type="Pfam" id="PF00497"/>
    </source>
</evidence>
<sequence length="237" mass="27175">MYIGFVLLLSVFTGSAFAQKLSIVTEDFPLFQYYKNGQLVGEAVDKVQAVLRQAGVDYTIHVNRWSVSYTAALRDANTCIFSMGRSHTREKLFTWVFPISKFTTSFYGLKSENIKIQTLGDAKQYKTGVIRNNYSHQYLKMRGFKEDQQLIMLSSFDRVFELLEARRGLLDLVILNDAQFDYRALTDPFTVQLEKVYTLENSGAQLYFACNKQVPKPLINKMSSAYEALLHDSSLFN</sequence>
<dbReference type="RefSeq" id="WP_192510068.1">
    <property type="nucleotide sequence ID" value="NZ_AQGV01000015.1"/>
</dbReference>
<dbReference type="InterPro" id="IPR001638">
    <property type="entry name" value="Solute-binding_3/MltF_N"/>
</dbReference>